<geneLocation type="plasmid" evidence="3 5">
    <name>lp72</name>
</geneLocation>
<keyword evidence="3" id="KW-0614">Plasmid</keyword>
<dbReference type="Pfam" id="PF13029">
    <property type="entry name" value="DUF3890"/>
    <property type="match status" value="1"/>
</dbReference>
<dbReference type="Proteomes" id="UP000230633">
    <property type="component" value="Plasmid pYekat-1-lp72"/>
</dbReference>
<evidence type="ECO:0000313" key="2">
    <source>
        <dbReference type="EMBL" id="ATQ16427.2"/>
    </source>
</evidence>
<proteinExistence type="predicted"/>
<protein>
    <submittedName>
        <fullName evidence="3">DUF3890 domain-containing protein</fullName>
    </submittedName>
</protein>
<gene>
    <name evidence="2" type="ORF">CNO13_04390</name>
    <name evidence="3" type="ORF">EZU67_04370</name>
</gene>
<keyword evidence="4" id="KW-1185">Reference proteome</keyword>
<dbReference type="RefSeq" id="WP_132987281.1">
    <property type="nucleotide sequence ID" value="NZ_CP024206.2"/>
</dbReference>
<geneLocation type="plasmid" evidence="2 4">
    <name>pYekat-1-lp72</name>
</geneLocation>
<dbReference type="InterPro" id="IPR024988">
    <property type="entry name" value="DUF3890"/>
</dbReference>
<accession>A0AAP8YWI8</accession>
<organism evidence="3 5">
    <name type="scientific">Borrelia miyamotoi</name>
    <dbReference type="NCBI Taxonomy" id="47466"/>
    <lineage>
        <taxon>Bacteria</taxon>
        <taxon>Pseudomonadati</taxon>
        <taxon>Spirochaetota</taxon>
        <taxon>Spirochaetia</taxon>
        <taxon>Spirochaetales</taxon>
        <taxon>Borreliaceae</taxon>
        <taxon>Borrelia</taxon>
    </lineage>
</organism>
<reference evidence="5" key="1">
    <citation type="submission" date="2019-03" db="EMBL/GenBank/DDBJ databases">
        <title>Whole genome sequencing of Borrelia miyamotoi strains isolated at the Russian territory.</title>
        <authorList>
            <person name="Kuleshov K.V."/>
            <person name="Platonov A.E."/>
            <person name="Goptar I.A."/>
            <person name="Shipulin G.A."/>
            <person name="Markelov M.L."/>
            <person name="Koetsveld J."/>
            <person name="Kolyasnikova N.M."/>
            <person name="Sarksyan D.S."/>
            <person name="Toporkova M.G."/>
            <person name="Hovius J.W."/>
        </authorList>
    </citation>
    <scope>NUCLEOTIDE SEQUENCE [LARGE SCALE GENOMIC DNA]</scope>
    <source>
        <strain evidence="4">Yekat-1</strain>
        <strain evidence="5">Yekat-76</strain>
        <plasmid evidence="5">lp72</plasmid>
        <plasmid evidence="4">pYekat-1-lp72</plasmid>
    </source>
</reference>
<dbReference type="AlphaFoldDB" id="A0AAP8YWI8"/>
<evidence type="ECO:0000313" key="5">
    <source>
        <dbReference type="Proteomes" id="UP000291995"/>
    </source>
</evidence>
<reference evidence="3" key="2">
    <citation type="submission" date="2022-12" db="EMBL/GenBank/DDBJ databases">
        <title>Whole genome sequencing of Borrelia miyamotoi strains isolated at the Russian territory.</title>
        <authorList>
            <person name="Kuleshov K.V."/>
            <person name="Platonov A.E."/>
            <person name="Goptar I.A."/>
            <person name="Shipulin G.A."/>
            <person name="Markelov M.L."/>
            <person name="Koetsveld J."/>
            <person name="Kolyasnikova N.M."/>
            <person name="Sarksyan D.S."/>
            <person name="Toporkova M.G."/>
            <person name="Hovius J.W."/>
        </authorList>
    </citation>
    <scope>NUCLEOTIDE SEQUENCE</scope>
    <source>
        <strain evidence="2">Yekat-1</strain>
        <strain evidence="3">Yekat-76</strain>
        <plasmid evidence="3">lp72</plasmid>
        <plasmid evidence="2">pYekat-1-lp72</plasmid>
    </source>
</reference>
<evidence type="ECO:0000313" key="4">
    <source>
        <dbReference type="Proteomes" id="UP000230633"/>
    </source>
</evidence>
<evidence type="ECO:0000313" key="3">
    <source>
        <dbReference type="EMBL" id="QBK62409.1"/>
    </source>
</evidence>
<feature type="domain" description="DUF3890" evidence="1">
    <location>
        <begin position="5"/>
        <end position="64"/>
    </location>
</feature>
<dbReference type="Proteomes" id="UP000291995">
    <property type="component" value="Plasmid lp72"/>
</dbReference>
<dbReference type="EMBL" id="CP024334">
    <property type="protein sequence ID" value="ATQ16427.2"/>
    <property type="molecule type" value="Genomic_DNA"/>
</dbReference>
<evidence type="ECO:0000259" key="1">
    <source>
        <dbReference type="Pfam" id="PF13029"/>
    </source>
</evidence>
<name>A0AAP8YWI8_9SPIR</name>
<sequence>MDNDFKDLRKIYSRVLDLLLLKSEELSFEDFNVYLELLEDILVSKGFGLQDLNVSKAFLLIYYFFGCELKKRGKLLHFDFNKVKSERFNEISIEYSDCMLRDEALSRDFCVAFNNLIEDVIGYKRLVIGAV</sequence>
<dbReference type="EMBL" id="CP036558">
    <property type="protein sequence ID" value="QBK62409.1"/>
    <property type="molecule type" value="Genomic_DNA"/>
</dbReference>